<reference evidence="8" key="1">
    <citation type="submission" date="2018-06" db="EMBL/GenBank/DDBJ databases">
        <authorList>
            <person name="Zhirakovskaya E."/>
        </authorList>
    </citation>
    <scope>NUCLEOTIDE SEQUENCE</scope>
</reference>
<evidence type="ECO:0000256" key="3">
    <source>
        <dbReference type="ARBA" id="ARBA00023082"/>
    </source>
</evidence>
<evidence type="ECO:0000256" key="5">
    <source>
        <dbReference type="ARBA" id="ARBA00023163"/>
    </source>
</evidence>
<keyword evidence="3" id="KW-0731">Sigma factor</keyword>
<dbReference type="AlphaFoldDB" id="A0A3B0T5U3"/>
<dbReference type="PANTHER" id="PTHR43133">
    <property type="entry name" value="RNA POLYMERASE ECF-TYPE SIGMA FACTO"/>
    <property type="match status" value="1"/>
</dbReference>
<dbReference type="InterPro" id="IPR013324">
    <property type="entry name" value="RNA_pol_sigma_r3/r4-like"/>
</dbReference>
<accession>A0A3B0T5U3</accession>
<evidence type="ECO:0000313" key="8">
    <source>
        <dbReference type="EMBL" id="VAW07699.1"/>
    </source>
</evidence>
<dbReference type="SUPFAM" id="SSF88659">
    <property type="entry name" value="Sigma3 and sigma4 domains of RNA polymerase sigma factors"/>
    <property type="match status" value="1"/>
</dbReference>
<evidence type="ECO:0000259" key="7">
    <source>
        <dbReference type="Pfam" id="PF08281"/>
    </source>
</evidence>
<dbReference type="Pfam" id="PF08281">
    <property type="entry name" value="Sigma70_r4_2"/>
    <property type="match status" value="1"/>
</dbReference>
<dbReference type="SUPFAM" id="SSF88946">
    <property type="entry name" value="Sigma2 domain of RNA polymerase sigma factors"/>
    <property type="match status" value="1"/>
</dbReference>
<dbReference type="InterPro" id="IPR013325">
    <property type="entry name" value="RNA_pol_sigma_r2"/>
</dbReference>
<dbReference type="NCBIfam" id="TIGR02937">
    <property type="entry name" value="sigma70-ECF"/>
    <property type="match status" value="1"/>
</dbReference>
<proteinExistence type="inferred from homology"/>
<feature type="domain" description="RNA polymerase sigma factor 70 region 4 type 2" evidence="7">
    <location>
        <begin position="90"/>
        <end position="138"/>
    </location>
</feature>
<evidence type="ECO:0000259" key="6">
    <source>
        <dbReference type="Pfam" id="PF04542"/>
    </source>
</evidence>
<keyword evidence="2" id="KW-0805">Transcription regulation</keyword>
<dbReference type="Gene3D" id="1.10.10.10">
    <property type="entry name" value="Winged helix-like DNA-binding domain superfamily/Winged helix DNA-binding domain"/>
    <property type="match status" value="1"/>
</dbReference>
<dbReference type="Pfam" id="PF04542">
    <property type="entry name" value="Sigma70_r2"/>
    <property type="match status" value="1"/>
</dbReference>
<dbReference type="Gene3D" id="1.10.1740.10">
    <property type="match status" value="1"/>
</dbReference>
<name>A0A3B0T5U3_9ZZZZ</name>
<evidence type="ECO:0000256" key="2">
    <source>
        <dbReference type="ARBA" id="ARBA00023015"/>
    </source>
</evidence>
<organism evidence="8">
    <name type="scientific">hydrothermal vent metagenome</name>
    <dbReference type="NCBI Taxonomy" id="652676"/>
    <lineage>
        <taxon>unclassified sequences</taxon>
        <taxon>metagenomes</taxon>
        <taxon>ecological metagenomes</taxon>
    </lineage>
</organism>
<keyword evidence="5" id="KW-0804">Transcription</keyword>
<sequence>MDETIYRELKGDLIRYATVLVGPSDAEDVLSTVIARMYKSRRTLSDLESPRPYLMKSVFNEAMDRRRQKRMLPLIDQAIEPADARPDVFDAVLGLPIQQRAAIYLSYWVGMTSDEAARHMGCGPATVRRYLHLAKRKLEGVLDA</sequence>
<dbReference type="GO" id="GO:0016987">
    <property type="term" value="F:sigma factor activity"/>
    <property type="evidence" value="ECO:0007669"/>
    <property type="project" value="UniProtKB-KW"/>
</dbReference>
<gene>
    <name evidence="8" type="ORF">MNBD_ACTINO01-2361</name>
</gene>
<dbReference type="PANTHER" id="PTHR43133:SF8">
    <property type="entry name" value="RNA POLYMERASE SIGMA FACTOR HI_1459-RELATED"/>
    <property type="match status" value="1"/>
</dbReference>
<dbReference type="InterPro" id="IPR014284">
    <property type="entry name" value="RNA_pol_sigma-70_dom"/>
</dbReference>
<dbReference type="InterPro" id="IPR036388">
    <property type="entry name" value="WH-like_DNA-bd_sf"/>
</dbReference>
<protein>
    <recommendedName>
        <fullName evidence="9">RNA polymerase sigma factor 70 region 4 type 2 domain-containing protein</fullName>
    </recommendedName>
</protein>
<dbReference type="EMBL" id="UOEI01000541">
    <property type="protein sequence ID" value="VAW07699.1"/>
    <property type="molecule type" value="Genomic_DNA"/>
</dbReference>
<dbReference type="GO" id="GO:0003677">
    <property type="term" value="F:DNA binding"/>
    <property type="evidence" value="ECO:0007669"/>
    <property type="project" value="UniProtKB-KW"/>
</dbReference>
<dbReference type="InterPro" id="IPR039425">
    <property type="entry name" value="RNA_pol_sigma-70-like"/>
</dbReference>
<dbReference type="InterPro" id="IPR013249">
    <property type="entry name" value="RNA_pol_sigma70_r4_t2"/>
</dbReference>
<dbReference type="CDD" id="cd06171">
    <property type="entry name" value="Sigma70_r4"/>
    <property type="match status" value="1"/>
</dbReference>
<keyword evidence="4" id="KW-0238">DNA-binding</keyword>
<dbReference type="GO" id="GO:0006352">
    <property type="term" value="P:DNA-templated transcription initiation"/>
    <property type="evidence" value="ECO:0007669"/>
    <property type="project" value="InterPro"/>
</dbReference>
<evidence type="ECO:0000256" key="1">
    <source>
        <dbReference type="ARBA" id="ARBA00010641"/>
    </source>
</evidence>
<comment type="similarity">
    <text evidence="1">Belongs to the sigma-70 factor family. ECF subfamily.</text>
</comment>
<dbReference type="InterPro" id="IPR007627">
    <property type="entry name" value="RNA_pol_sigma70_r2"/>
</dbReference>
<evidence type="ECO:0000256" key="4">
    <source>
        <dbReference type="ARBA" id="ARBA00023125"/>
    </source>
</evidence>
<evidence type="ECO:0008006" key="9">
    <source>
        <dbReference type="Google" id="ProtNLM"/>
    </source>
</evidence>
<feature type="domain" description="RNA polymerase sigma-70 region 2" evidence="6">
    <location>
        <begin position="5"/>
        <end position="70"/>
    </location>
</feature>